<accession>A0A1T5KRA4</accession>
<keyword evidence="2" id="KW-1185">Reference proteome</keyword>
<dbReference type="AlphaFoldDB" id="A0A1T5KRA4"/>
<gene>
    <name evidence="1" type="ORF">SAMN05660236_2518</name>
</gene>
<evidence type="ECO:0000313" key="1">
    <source>
        <dbReference type="EMBL" id="SKC66292.1"/>
    </source>
</evidence>
<name>A0A1T5KRA4_9BACT</name>
<dbReference type="STRING" id="688867.SAMN05660236_2518"/>
<dbReference type="EMBL" id="FUZU01000001">
    <property type="protein sequence ID" value="SKC66292.1"/>
    <property type="molecule type" value="Genomic_DNA"/>
</dbReference>
<sequence>MLCVMSRIKSRYQILTARYEGAGTKQFDLTGQKPGLYILVVTAGTAIRTEVSQVIRIYSYYRQMESLGAKMHPGFFYM</sequence>
<organism evidence="1 2">
    <name type="scientific">Ohtaekwangia koreensis</name>
    <dbReference type="NCBI Taxonomy" id="688867"/>
    <lineage>
        <taxon>Bacteria</taxon>
        <taxon>Pseudomonadati</taxon>
        <taxon>Bacteroidota</taxon>
        <taxon>Cytophagia</taxon>
        <taxon>Cytophagales</taxon>
        <taxon>Fulvivirgaceae</taxon>
        <taxon>Ohtaekwangia</taxon>
    </lineage>
</organism>
<reference evidence="1 2" key="1">
    <citation type="submission" date="2017-02" db="EMBL/GenBank/DDBJ databases">
        <authorList>
            <person name="Peterson S.W."/>
        </authorList>
    </citation>
    <scope>NUCLEOTIDE SEQUENCE [LARGE SCALE GENOMIC DNA]</scope>
    <source>
        <strain evidence="1 2">DSM 25262</strain>
    </source>
</reference>
<protein>
    <submittedName>
        <fullName evidence="1">Uncharacterized protein</fullName>
    </submittedName>
</protein>
<evidence type="ECO:0000313" key="2">
    <source>
        <dbReference type="Proteomes" id="UP000190961"/>
    </source>
</evidence>
<proteinExistence type="predicted"/>
<dbReference type="Proteomes" id="UP000190961">
    <property type="component" value="Unassembled WGS sequence"/>
</dbReference>